<keyword evidence="18" id="KW-1185">Reference proteome</keyword>
<dbReference type="Pfam" id="PF10590">
    <property type="entry name" value="PNP_phzG_C"/>
    <property type="match status" value="1"/>
</dbReference>
<dbReference type="Gene3D" id="2.30.110.10">
    <property type="entry name" value="Electron Transport, Fmn-binding Protein, Chain A"/>
    <property type="match status" value="1"/>
</dbReference>
<evidence type="ECO:0000259" key="15">
    <source>
        <dbReference type="Pfam" id="PF01243"/>
    </source>
</evidence>
<evidence type="ECO:0000256" key="9">
    <source>
        <dbReference type="ARBA" id="ARBA00022643"/>
    </source>
</evidence>
<comment type="function">
    <text evidence="2">Catalyzes the oxidation of either pyridoxine 5'-phosphate (PNP) or pyridoxamine 5'-phosphate (PMP) into pyridoxal 5'-phosphate (PLP).</text>
</comment>
<comment type="caution">
    <text evidence="17">The sequence shown here is derived from an EMBL/GenBank/DDBJ whole genome shotgun (WGS) entry which is preliminary data.</text>
</comment>
<proteinExistence type="inferred from homology"/>
<dbReference type="HAMAP" id="MF_01629">
    <property type="entry name" value="PdxH"/>
    <property type="match status" value="1"/>
</dbReference>
<evidence type="ECO:0000256" key="3">
    <source>
        <dbReference type="ARBA" id="ARBA00004738"/>
    </source>
</evidence>
<dbReference type="AlphaFoldDB" id="A0A9P7BB78"/>
<dbReference type="GO" id="GO:0010181">
    <property type="term" value="F:FMN binding"/>
    <property type="evidence" value="ECO:0007669"/>
    <property type="project" value="InterPro"/>
</dbReference>
<dbReference type="Pfam" id="PF01243">
    <property type="entry name" value="PNPOx_N"/>
    <property type="match status" value="1"/>
</dbReference>
<dbReference type="InterPro" id="IPR019740">
    <property type="entry name" value="Pyridox_Oxase_CS"/>
</dbReference>
<gene>
    <name evidence="17" type="primary">PDX3_2</name>
    <name evidence="17" type="ORF">C6P45_004377</name>
</gene>
<comment type="subunit">
    <text evidence="6">Homodimer.</text>
</comment>
<comment type="catalytic activity">
    <reaction evidence="12">
        <text>pyridoxamine 5'-phosphate + O2 + H2O = pyridoxal 5'-phosphate + H2O2 + NH4(+)</text>
        <dbReference type="Rhea" id="RHEA:15817"/>
        <dbReference type="ChEBI" id="CHEBI:15377"/>
        <dbReference type="ChEBI" id="CHEBI:15379"/>
        <dbReference type="ChEBI" id="CHEBI:16240"/>
        <dbReference type="ChEBI" id="CHEBI:28938"/>
        <dbReference type="ChEBI" id="CHEBI:58451"/>
        <dbReference type="ChEBI" id="CHEBI:597326"/>
        <dbReference type="EC" id="1.4.3.5"/>
    </reaction>
</comment>
<evidence type="ECO:0000256" key="2">
    <source>
        <dbReference type="ARBA" id="ARBA00003691"/>
    </source>
</evidence>
<keyword evidence="11" id="KW-0664">Pyridoxine biosynthesis</keyword>
<dbReference type="EMBL" id="PUHR01000058">
    <property type="protein sequence ID" value="KAG0668775.1"/>
    <property type="molecule type" value="Genomic_DNA"/>
</dbReference>
<evidence type="ECO:0000256" key="8">
    <source>
        <dbReference type="ARBA" id="ARBA00022630"/>
    </source>
</evidence>
<evidence type="ECO:0000256" key="12">
    <source>
        <dbReference type="ARBA" id="ARBA00050700"/>
    </source>
</evidence>
<dbReference type="PROSITE" id="PS01064">
    <property type="entry name" value="PYRIDOX_OXIDASE"/>
    <property type="match status" value="1"/>
</dbReference>
<dbReference type="InterPro" id="IPR012349">
    <property type="entry name" value="Split_barrel_FMN-bd"/>
</dbReference>
<dbReference type="GO" id="GO:0004733">
    <property type="term" value="F:pyridoxamine phosphate oxidase activity"/>
    <property type="evidence" value="ECO:0007669"/>
    <property type="project" value="UniProtKB-EC"/>
</dbReference>
<dbReference type="Proteomes" id="UP000750334">
    <property type="component" value="Unassembled WGS sequence"/>
</dbReference>
<dbReference type="NCBIfam" id="NF004231">
    <property type="entry name" value="PRK05679.1"/>
    <property type="match status" value="1"/>
</dbReference>
<evidence type="ECO:0000256" key="6">
    <source>
        <dbReference type="ARBA" id="ARBA00011738"/>
    </source>
</evidence>
<evidence type="ECO:0000256" key="5">
    <source>
        <dbReference type="ARBA" id="ARBA00007301"/>
    </source>
</evidence>
<dbReference type="EC" id="1.4.3.5" evidence="7"/>
<dbReference type="OrthoDB" id="303614at2759"/>
<comment type="cofactor">
    <cofactor evidence="1">
        <name>FMN</name>
        <dbReference type="ChEBI" id="CHEBI:58210"/>
    </cofactor>
</comment>
<evidence type="ECO:0000256" key="11">
    <source>
        <dbReference type="ARBA" id="ARBA00023096"/>
    </source>
</evidence>
<evidence type="ECO:0000256" key="4">
    <source>
        <dbReference type="ARBA" id="ARBA00005037"/>
    </source>
</evidence>
<evidence type="ECO:0000256" key="1">
    <source>
        <dbReference type="ARBA" id="ARBA00001917"/>
    </source>
</evidence>
<reference evidence="17 18" key="1">
    <citation type="submission" date="2020-11" db="EMBL/GenBank/DDBJ databases">
        <title>Kefir isolates.</title>
        <authorList>
            <person name="Marcisauskas S."/>
            <person name="Kim Y."/>
            <person name="Blasche S."/>
        </authorList>
    </citation>
    <scope>NUCLEOTIDE SEQUENCE [LARGE SCALE GENOMIC DNA]</scope>
    <source>
        <strain evidence="17 18">OG2</strain>
    </source>
</reference>
<dbReference type="InterPro" id="IPR011576">
    <property type="entry name" value="Pyridox_Oxase_N"/>
</dbReference>
<evidence type="ECO:0000256" key="7">
    <source>
        <dbReference type="ARBA" id="ARBA00012801"/>
    </source>
</evidence>
<protein>
    <recommendedName>
        <fullName evidence="7">pyridoxal 5'-phosphate synthase</fullName>
        <ecNumber evidence="7">1.4.3.5</ecNumber>
    </recommendedName>
    <alternativeName>
        <fullName evidence="14">PNP/PMP oxidase</fullName>
    </alternativeName>
</protein>
<sequence length="229" mass="26987">MSNAQQTENPLIFAPKTFQFDRDTLDESRLKENPIDLFTEWFDEAKKCPTEKLPESITFSSAELPSGKVSSRILLFKELDPRGFTIYSNWGTSGKAHDIKTNPYGAINFFWRDLERQVRIEGPAEYVNRETSDRYFKTRPRGSKVGAWSSPQSQVIKNRDELDELNERNTERFKDYKDNEIPCPEFWGGLRIVPLRIEFWQGRPSRLHDRFLYTRESENDPWKIERIAP</sequence>
<dbReference type="InterPro" id="IPR000659">
    <property type="entry name" value="Pyridox_Oxase"/>
</dbReference>
<comment type="similarity">
    <text evidence="5">Belongs to the pyridoxamine 5'-phosphate oxidase family.</text>
</comment>
<evidence type="ECO:0000256" key="10">
    <source>
        <dbReference type="ARBA" id="ARBA00023002"/>
    </source>
</evidence>
<dbReference type="PANTHER" id="PTHR10851:SF0">
    <property type="entry name" value="PYRIDOXINE-5'-PHOSPHATE OXIDASE"/>
    <property type="match status" value="1"/>
</dbReference>
<keyword evidence="8" id="KW-0285">Flavoprotein</keyword>
<evidence type="ECO:0000259" key="16">
    <source>
        <dbReference type="Pfam" id="PF10590"/>
    </source>
</evidence>
<keyword evidence="10" id="KW-0560">Oxidoreductase</keyword>
<evidence type="ECO:0000313" key="18">
    <source>
        <dbReference type="Proteomes" id="UP000750334"/>
    </source>
</evidence>
<dbReference type="FunFam" id="2.30.110.10:FF:000010">
    <property type="entry name" value="Pyridoxine phosphate oxidase"/>
    <property type="match status" value="1"/>
</dbReference>
<feature type="domain" description="Pyridoxine 5'-phosphate oxidase dimerisation C-terminal" evidence="16">
    <location>
        <begin position="187"/>
        <end position="229"/>
    </location>
</feature>
<comment type="catalytic activity">
    <reaction evidence="13">
        <text>pyridoxine 5'-phosphate + O2 = pyridoxal 5'-phosphate + H2O2</text>
        <dbReference type="Rhea" id="RHEA:15149"/>
        <dbReference type="ChEBI" id="CHEBI:15379"/>
        <dbReference type="ChEBI" id="CHEBI:16240"/>
        <dbReference type="ChEBI" id="CHEBI:58589"/>
        <dbReference type="ChEBI" id="CHEBI:597326"/>
        <dbReference type="EC" id="1.4.3.5"/>
    </reaction>
</comment>
<keyword evidence="9" id="KW-0288">FMN</keyword>
<accession>A0A9P7BB78</accession>
<dbReference type="GO" id="GO:0008615">
    <property type="term" value="P:pyridoxine biosynthetic process"/>
    <property type="evidence" value="ECO:0007669"/>
    <property type="project" value="UniProtKB-KW"/>
</dbReference>
<evidence type="ECO:0000256" key="13">
    <source>
        <dbReference type="ARBA" id="ARBA00052480"/>
    </source>
</evidence>
<dbReference type="PANTHER" id="PTHR10851">
    <property type="entry name" value="PYRIDOXINE-5-PHOSPHATE OXIDASE"/>
    <property type="match status" value="1"/>
</dbReference>
<organism evidence="17 18">
    <name type="scientific">Maudiozyma exigua</name>
    <name type="common">Yeast</name>
    <name type="synonym">Kazachstania exigua</name>
    <dbReference type="NCBI Taxonomy" id="34358"/>
    <lineage>
        <taxon>Eukaryota</taxon>
        <taxon>Fungi</taxon>
        <taxon>Dikarya</taxon>
        <taxon>Ascomycota</taxon>
        <taxon>Saccharomycotina</taxon>
        <taxon>Saccharomycetes</taxon>
        <taxon>Saccharomycetales</taxon>
        <taxon>Saccharomycetaceae</taxon>
        <taxon>Maudiozyma</taxon>
    </lineage>
</organism>
<dbReference type="SUPFAM" id="SSF50475">
    <property type="entry name" value="FMN-binding split barrel"/>
    <property type="match status" value="1"/>
</dbReference>
<name>A0A9P7BB78_MAUEX</name>
<dbReference type="PIRSF" id="PIRSF000190">
    <property type="entry name" value="Pyd_amn-ph_oxd"/>
    <property type="match status" value="1"/>
</dbReference>
<comment type="pathway">
    <text evidence="4">Cofactor metabolism; pyridoxal 5'-phosphate salvage; pyridoxal 5'-phosphate from pyridoxine 5'-phosphate: step 1/1.</text>
</comment>
<comment type="pathway">
    <text evidence="3">Cofactor metabolism; pyridoxal 5'-phosphate salvage; pyridoxal 5'-phosphate from pyridoxamine 5'-phosphate: step 1/1.</text>
</comment>
<dbReference type="InterPro" id="IPR019576">
    <property type="entry name" value="Pyridoxamine_oxidase_dimer_C"/>
</dbReference>
<evidence type="ECO:0000256" key="14">
    <source>
        <dbReference type="ARBA" id="ARBA00083138"/>
    </source>
</evidence>
<dbReference type="NCBIfam" id="TIGR00558">
    <property type="entry name" value="pdxH"/>
    <property type="match status" value="1"/>
</dbReference>
<feature type="domain" description="Pyridoxamine 5'-phosphate oxidase N-terminal" evidence="15">
    <location>
        <begin position="57"/>
        <end position="161"/>
    </location>
</feature>
<evidence type="ECO:0000313" key="17">
    <source>
        <dbReference type="EMBL" id="KAG0668775.1"/>
    </source>
</evidence>